<accession>A0A3N4RI52</accession>
<dbReference type="AlphaFoldDB" id="A0A3N4RI52"/>
<dbReference type="SUPFAM" id="SSF56801">
    <property type="entry name" value="Acetyl-CoA synthetase-like"/>
    <property type="match status" value="1"/>
</dbReference>
<dbReference type="NCBIfam" id="TIGR01733">
    <property type="entry name" value="AA-adenyl-dom"/>
    <property type="match status" value="1"/>
</dbReference>
<dbReference type="InterPro" id="IPR020459">
    <property type="entry name" value="AMP-binding"/>
</dbReference>
<dbReference type="RefSeq" id="WP_123817598.1">
    <property type="nucleotide sequence ID" value="NZ_RKQG01000001.1"/>
</dbReference>
<dbReference type="InterPro" id="IPR020845">
    <property type="entry name" value="AMP-binding_CS"/>
</dbReference>
<dbReference type="Pfam" id="PF00501">
    <property type="entry name" value="AMP-binding"/>
    <property type="match status" value="1"/>
</dbReference>
<dbReference type="PANTHER" id="PTHR45527:SF1">
    <property type="entry name" value="FATTY ACID SYNTHASE"/>
    <property type="match status" value="1"/>
</dbReference>
<dbReference type="PANTHER" id="PTHR45527">
    <property type="entry name" value="NONRIBOSOMAL PEPTIDE SYNTHETASE"/>
    <property type="match status" value="1"/>
</dbReference>
<dbReference type="GO" id="GO:0031177">
    <property type="term" value="F:phosphopantetheine binding"/>
    <property type="evidence" value="ECO:0007669"/>
    <property type="project" value="TreeGrafter"/>
</dbReference>
<dbReference type="PRINTS" id="PR00154">
    <property type="entry name" value="AMPBINDING"/>
</dbReference>
<dbReference type="InterPro" id="IPR010071">
    <property type="entry name" value="AA_adenyl_dom"/>
</dbReference>
<dbReference type="Gene3D" id="3.40.50.12780">
    <property type="entry name" value="N-terminal domain of ligase-like"/>
    <property type="match status" value="1"/>
</dbReference>
<protein>
    <submittedName>
        <fullName evidence="3">Amino acid adenylation domain-containing protein</fullName>
    </submittedName>
</protein>
<dbReference type="InterPro" id="IPR000873">
    <property type="entry name" value="AMP-dep_synth/lig_dom"/>
</dbReference>
<evidence type="ECO:0000313" key="4">
    <source>
        <dbReference type="Proteomes" id="UP000266906"/>
    </source>
</evidence>
<dbReference type="Pfam" id="PF13193">
    <property type="entry name" value="AMP-binding_C"/>
    <property type="match status" value="1"/>
</dbReference>
<dbReference type="InterPro" id="IPR042099">
    <property type="entry name" value="ANL_N_sf"/>
</dbReference>
<reference evidence="3 4" key="1">
    <citation type="submission" date="2018-11" db="EMBL/GenBank/DDBJ databases">
        <title>Sequencing the genomes of 1000 actinobacteria strains.</title>
        <authorList>
            <person name="Klenk H.-P."/>
        </authorList>
    </citation>
    <scope>NUCLEOTIDE SEQUENCE [LARGE SCALE GENOMIC DNA]</scope>
    <source>
        <strain evidence="3 4">DSM 44781</strain>
    </source>
</reference>
<comment type="caution">
    <text evidence="3">The sequence shown here is derived from an EMBL/GenBank/DDBJ whole genome shotgun (WGS) entry which is preliminary data.</text>
</comment>
<evidence type="ECO:0000259" key="1">
    <source>
        <dbReference type="Pfam" id="PF00501"/>
    </source>
</evidence>
<dbReference type="InterPro" id="IPR025110">
    <property type="entry name" value="AMP-bd_C"/>
</dbReference>
<evidence type="ECO:0000259" key="2">
    <source>
        <dbReference type="Pfam" id="PF13193"/>
    </source>
</evidence>
<name>A0A3N4RI52_9ACTN</name>
<dbReference type="CDD" id="cd05930">
    <property type="entry name" value="A_NRPS"/>
    <property type="match status" value="1"/>
</dbReference>
<dbReference type="Proteomes" id="UP000266906">
    <property type="component" value="Unassembled WGS sequence"/>
</dbReference>
<feature type="domain" description="AMP-binding enzyme C-terminal" evidence="2">
    <location>
        <begin position="423"/>
        <end position="505"/>
    </location>
</feature>
<dbReference type="GO" id="GO:0044550">
    <property type="term" value="P:secondary metabolite biosynthetic process"/>
    <property type="evidence" value="ECO:0007669"/>
    <property type="project" value="TreeGrafter"/>
</dbReference>
<dbReference type="PROSITE" id="PS00455">
    <property type="entry name" value="AMP_BINDING"/>
    <property type="match status" value="1"/>
</dbReference>
<keyword evidence="4" id="KW-1185">Reference proteome</keyword>
<dbReference type="Gene3D" id="3.30.300.30">
    <property type="match status" value="1"/>
</dbReference>
<gene>
    <name evidence="3" type="ORF">EDD38_1341</name>
</gene>
<feature type="domain" description="AMP-dependent synthetase/ligase" evidence="1">
    <location>
        <begin position="19"/>
        <end position="365"/>
    </location>
</feature>
<dbReference type="GO" id="GO:0043041">
    <property type="term" value="P:amino acid activation for nonribosomal peptide biosynthetic process"/>
    <property type="evidence" value="ECO:0007669"/>
    <property type="project" value="TreeGrafter"/>
</dbReference>
<organism evidence="3 4">
    <name type="scientific">Kitasatospora cineracea</name>
    <dbReference type="NCBI Taxonomy" id="88074"/>
    <lineage>
        <taxon>Bacteria</taxon>
        <taxon>Bacillati</taxon>
        <taxon>Actinomycetota</taxon>
        <taxon>Actinomycetes</taxon>
        <taxon>Kitasatosporales</taxon>
        <taxon>Streptomycetaceae</taxon>
        <taxon>Kitasatospora</taxon>
    </lineage>
</organism>
<sequence>MTTAPAAADTHRLTAALGRHDPSRPALAGPDGTLAYGELHAGARAVAAGLRERGLRPGTRVAVHGEKSTATVTAMLGVLLAGGAYVPLDPSAPEERRRALLTDSGSPWLLARRPRLDALAAQRLPVPVLAVEDLLAVPAPDDWRAADPAPADPAYVLYTSGSTGRPKGVQIHHGALEAFFAAVDPVLEIGPDAVCLNTTALHFDGSVADLLLPLLRGALVHLSPSVLLPAAVLGTVVRERVTHLTAVGSTLTLLAQHGTGLAGRDLGALRRILTGAEVLNPATVQSWLHAAPNLVVVNGYGPTETTCGIAFEPISAREPGRTEPYPIGPPLPGVGIAFLTEDGGLDPDGPGEILVSGPQVMTGYLDRPEEEAAAFLHRDGVRHYRTGDLGARRADGVLLFRGRRDDEVKIRGYRINLNEVRRVLETHPAVGRAFVAAVPDPREGLALACAVLAPDTGAGPAPELSEPAEAEAAALVAHTAAALPRYMVPRHWRRLSAFPALSNGKPDLRQVRALLHAAVAR</sequence>
<proteinExistence type="predicted"/>
<dbReference type="GO" id="GO:0005737">
    <property type="term" value="C:cytoplasm"/>
    <property type="evidence" value="ECO:0007669"/>
    <property type="project" value="TreeGrafter"/>
</dbReference>
<dbReference type="InterPro" id="IPR045851">
    <property type="entry name" value="AMP-bd_C_sf"/>
</dbReference>
<evidence type="ECO:0000313" key="3">
    <source>
        <dbReference type="EMBL" id="RPE33062.1"/>
    </source>
</evidence>
<dbReference type="EMBL" id="RKQG01000001">
    <property type="protein sequence ID" value="RPE33062.1"/>
    <property type="molecule type" value="Genomic_DNA"/>
</dbReference>